<protein>
    <submittedName>
        <fullName evidence="1">Uncharacterized protein</fullName>
    </submittedName>
</protein>
<evidence type="ECO:0000313" key="2">
    <source>
        <dbReference type="Proteomes" id="UP000181969"/>
    </source>
</evidence>
<name>A0A1I4IKB6_9LACT</name>
<accession>A0A1I4IKB6</accession>
<gene>
    <name evidence="1" type="ORF">SAMN05216438_11726</name>
</gene>
<dbReference type="RefSeq" id="WP_074751863.1">
    <property type="nucleotide sequence ID" value="NZ_FOTJ01000017.1"/>
</dbReference>
<dbReference type="Proteomes" id="UP000181969">
    <property type="component" value="Unassembled WGS sequence"/>
</dbReference>
<organism evidence="1 2">
    <name type="scientific">Lactococcus garvieae</name>
    <dbReference type="NCBI Taxonomy" id="1363"/>
    <lineage>
        <taxon>Bacteria</taxon>
        <taxon>Bacillati</taxon>
        <taxon>Bacillota</taxon>
        <taxon>Bacilli</taxon>
        <taxon>Lactobacillales</taxon>
        <taxon>Streptococcaceae</taxon>
        <taxon>Lactococcus</taxon>
    </lineage>
</organism>
<dbReference type="EMBL" id="FOTJ01000017">
    <property type="protein sequence ID" value="SFL54768.1"/>
    <property type="molecule type" value="Genomic_DNA"/>
</dbReference>
<reference evidence="1 2" key="1">
    <citation type="submission" date="2016-10" db="EMBL/GenBank/DDBJ databases">
        <authorList>
            <person name="de Groot N.N."/>
        </authorList>
    </citation>
    <scope>NUCLEOTIDE SEQUENCE [LARGE SCALE GENOMIC DNA]</scope>
    <source>
        <strain evidence="1 2">M79</strain>
    </source>
</reference>
<proteinExistence type="predicted"/>
<sequence length="80" mass="9351">MNLFNENDDTRKSCEEKVFNYLRAEFLRNNFGSPEEVQKNSESAKQLLKVEDKRLRTLVSGLSDQELLEHLKRADTHIPS</sequence>
<dbReference type="AlphaFoldDB" id="A0A1I4IKB6"/>
<evidence type="ECO:0000313" key="1">
    <source>
        <dbReference type="EMBL" id="SFL54768.1"/>
    </source>
</evidence>